<reference evidence="1" key="1">
    <citation type="submission" date="2017-05" db="UniProtKB">
        <authorList>
            <consortium name="EnsemblMetazoa"/>
        </authorList>
    </citation>
    <scope>IDENTIFICATION</scope>
</reference>
<protein>
    <submittedName>
        <fullName evidence="1">Uncharacterized protein</fullName>
    </submittedName>
</protein>
<accession>A0A1X7SEC8</accession>
<proteinExistence type="predicted"/>
<sequence>MAEGQDNAIPHAGLVLRGGPNPLPIEEHNSAVVVQPLSATLGQGAERRLLHHDVHNDDSVPESDMADEPAQQLPAGIAQIGQSTTEDEKNLTAQIPQEHSETYYQYLTGCVYSTTHHSPIKEYVMSSITTEINTYIQPSIQTISRSCGSFFISVMDSYNNCFVYDNYRTQGTGEEQS</sequence>
<name>A0A1X7SEC8_AMPQE</name>
<dbReference type="InParanoid" id="A0A1X7SEC8"/>
<organism evidence="1">
    <name type="scientific">Amphimedon queenslandica</name>
    <name type="common">Sponge</name>
    <dbReference type="NCBI Taxonomy" id="400682"/>
    <lineage>
        <taxon>Eukaryota</taxon>
        <taxon>Metazoa</taxon>
        <taxon>Porifera</taxon>
        <taxon>Demospongiae</taxon>
        <taxon>Heteroscleromorpha</taxon>
        <taxon>Haplosclerida</taxon>
        <taxon>Niphatidae</taxon>
        <taxon>Amphimedon</taxon>
    </lineage>
</organism>
<dbReference type="AlphaFoldDB" id="A0A1X7SEC8"/>
<evidence type="ECO:0000313" key="1">
    <source>
        <dbReference type="EnsemblMetazoa" id="Aqu2.1.00415_001"/>
    </source>
</evidence>
<dbReference type="EnsemblMetazoa" id="Aqu2.1.00415_001">
    <property type="protein sequence ID" value="Aqu2.1.00415_001"/>
    <property type="gene ID" value="Aqu2.1.00415"/>
</dbReference>